<evidence type="ECO:0008006" key="9">
    <source>
        <dbReference type="Google" id="ProtNLM"/>
    </source>
</evidence>
<comment type="similarity">
    <text evidence="1">Belongs to the sigma-70 factor family. ECF subfamily.</text>
</comment>
<evidence type="ECO:0000256" key="2">
    <source>
        <dbReference type="ARBA" id="ARBA00023015"/>
    </source>
</evidence>
<dbReference type="GO" id="GO:0006352">
    <property type="term" value="P:DNA-templated transcription initiation"/>
    <property type="evidence" value="ECO:0007669"/>
    <property type="project" value="InterPro"/>
</dbReference>
<dbReference type="InterPro" id="IPR014284">
    <property type="entry name" value="RNA_pol_sigma-70_dom"/>
</dbReference>
<dbReference type="InterPro" id="IPR039425">
    <property type="entry name" value="RNA_pol_sigma-70-like"/>
</dbReference>
<feature type="domain" description="RNA polymerase sigma-70 region 2" evidence="6">
    <location>
        <begin position="23"/>
        <end position="88"/>
    </location>
</feature>
<keyword evidence="2" id="KW-0805">Transcription regulation</keyword>
<dbReference type="GO" id="GO:0003677">
    <property type="term" value="F:DNA binding"/>
    <property type="evidence" value="ECO:0007669"/>
    <property type="project" value="InterPro"/>
</dbReference>
<dbReference type="Pfam" id="PF04542">
    <property type="entry name" value="Sigma70_r2"/>
    <property type="match status" value="1"/>
</dbReference>
<keyword evidence="3" id="KW-0731">Sigma factor</keyword>
<evidence type="ECO:0000256" key="3">
    <source>
        <dbReference type="ARBA" id="ARBA00023082"/>
    </source>
</evidence>
<evidence type="ECO:0000256" key="4">
    <source>
        <dbReference type="ARBA" id="ARBA00023163"/>
    </source>
</evidence>
<proteinExistence type="inferred from homology"/>
<evidence type="ECO:0000256" key="1">
    <source>
        <dbReference type="ARBA" id="ARBA00010641"/>
    </source>
</evidence>
<dbReference type="AlphaFoldDB" id="A0A3B0SJL1"/>
<dbReference type="EMBL" id="UOEH01000157">
    <property type="protein sequence ID" value="VAV95105.1"/>
    <property type="molecule type" value="Genomic_DNA"/>
</dbReference>
<feature type="domain" description="RNA polymerase sigma factor 70 region 4 type 2" evidence="7">
    <location>
        <begin position="133"/>
        <end position="181"/>
    </location>
</feature>
<evidence type="ECO:0000259" key="7">
    <source>
        <dbReference type="Pfam" id="PF08281"/>
    </source>
</evidence>
<dbReference type="CDD" id="cd06171">
    <property type="entry name" value="Sigma70_r4"/>
    <property type="match status" value="1"/>
</dbReference>
<dbReference type="Gene3D" id="1.10.10.10">
    <property type="entry name" value="Winged helix-like DNA-binding domain superfamily/Winged helix DNA-binding domain"/>
    <property type="match status" value="1"/>
</dbReference>
<evidence type="ECO:0000313" key="8">
    <source>
        <dbReference type="EMBL" id="VAV95105.1"/>
    </source>
</evidence>
<dbReference type="InterPro" id="IPR013325">
    <property type="entry name" value="RNA_pol_sigma_r2"/>
</dbReference>
<organism evidence="8">
    <name type="scientific">hydrothermal vent metagenome</name>
    <dbReference type="NCBI Taxonomy" id="652676"/>
    <lineage>
        <taxon>unclassified sequences</taxon>
        <taxon>metagenomes</taxon>
        <taxon>ecological metagenomes</taxon>
    </lineage>
</organism>
<keyword evidence="4" id="KW-0804">Transcription</keyword>
<name>A0A3B0SJL1_9ZZZZ</name>
<dbReference type="InterPro" id="IPR013249">
    <property type="entry name" value="RNA_pol_sigma70_r4_t2"/>
</dbReference>
<dbReference type="Gene3D" id="1.10.1740.10">
    <property type="match status" value="1"/>
</dbReference>
<evidence type="ECO:0000256" key="5">
    <source>
        <dbReference type="SAM" id="MobiDB-lite"/>
    </source>
</evidence>
<gene>
    <name evidence="8" type="ORF">MNBD_ALPHA05-687</name>
</gene>
<accession>A0A3B0SJL1</accession>
<dbReference type="InterPro" id="IPR036388">
    <property type="entry name" value="WH-like_DNA-bd_sf"/>
</dbReference>
<dbReference type="SUPFAM" id="SSF88946">
    <property type="entry name" value="Sigma2 domain of RNA polymerase sigma factors"/>
    <property type="match status" value="1"/>
</dbReference>
<dbReference type="Pfam" id="PF08281">
    <property type="entry name" value="Sigma70_r4_2"/>
    <property type="match status" value="1"/>
</dbReference>
<dbReference type="PANTHER" id="PTHR43133:SF63">
    <property type="entry name" value="RNA POLYMERASE SIGMA FACTOR FECI-RELATED"/>
    <property type="match status" value="1"/>
</dbReference>
<dbReference type="GO" id="GO:0016987">
    <property type="term" value="F:sigma factor activity"/>
    <property type="evidence" value="ECO:0007669"/>
    <property type="project" value="UniProtKB-KW"/>
</dbReference>
<dbReference type="NCBIfam" id="TIGR02937">
    <property type="entry name" value="sigma70-ECF"/>
    <property type="match status" value="1"/>
</dbReference>
<reference evidence="8" key="1">
    <citation type="submission" date="2018-06" db="EMBL/GenBank/DDBJ databases">
        <authorList>
            <person name="Zhirakovskaya E."/>
        </authorList>
    </citation>
    <scope>NUCLEOTIDE SEQUENCE</scope>
</reference>
<feature type="region of interest" description="Disordered" evidence="5">
    <location>
        <begin position="188"/>
        <end position="211"/>
    </location>
</feature>
<dbReference type="SUPFAM" id="SSF88659">
    <property type="entry name" value="Sigma3 and sigma4 domains of RNA polymerase sigma factors"/>
    <property type="match status" value="1"/>
</dbReference>
<dbReference type="InterPro" id="IPR007627">
    <property type="entry name" value="RNA_pol_sigma70_r2"/>
</dbReference>
<evidence type="ECO:0000259" key="6">
    <source>
        <dbReference type="Pfam" id="PF04542"/>
    </source>
</evidence>
<dbReference type="InterPro" id="IPR013324">
    <property type="entry name" value="RNA_pol_sigma_r3/r4-like"/>
</dbReference>
<protein>
    <recommendedName>
        <fullName evidence="9">RNA polymerase ECF-type sigma factor</fullName>
    </recommendedName>
</protein>
<dbReference type="PANTHER" id="PTHR43133">
    <property type="entry name" value="RNA POLYMERASE ECF-TYPE SIGMA FACTO"/>
    <property type="match status" value="1"/>
</dbReference>
<sequence>MALDDNSRKPSDHARHKLVDRAIRKHDRMLVQWLTKKFGDREAARDIAQSAYLRIWRYAEHNEIDNPQALIFKTAANLAANEFRARHRMRFIERMTPRADEDDDHNKIENLACDTPSPEQITVARQDLKIGIAAIKRLPDRVRHAFVLSRFENKNYREIADDMNVSESSVEKYIIAALKLLRDALEQAPPKPKAVSRHTGQQQRKKVTTNE</sequence>